<keyword evidence="9 16" id="KW-0547">Nucleotide-binding</keyword>
<dbReference type="PRINTS" id="PR00098">
    <property type="entry name" value="CPSASE"/>
</dbReference>
<dbReference type="GO" id="GO:0006526">
    <property type="term" value="P:L-arginine biosynthetic process"/>
    <property type="evidence" value="ECO:0007669"/>
    <property type="project" value="UniProtKB-KW"/>
</dbReference>
<feature type="domain" description="MGS-like" evidence="18">
    <location>
        <begin position="915"/>
        <end position="1035"/>
    </location>
</feature>
<evidence type="ECO:0000259" key="18">
    <source>
        <dbReference type="PROSITE" id="PS51855"/>
    </source>
</evidence>
<dbReference type="GO" id="GO:0004087">
    <property type="term" value="F:carbamoyl-phosphate synthase (ammonia) activity"/>
    <property type="evidence" value="ECO:0007669"/>
    <property type="project" value="UniProtKB-EC"/>
</dbReference>
<reference evidence="20" key="1">
    <citation type="submission" date="2017-11" db="EMBL/GenBank/DDBJ databases">
        <authorList>
            <person name="Chan K.G."/>
            <person name="Lee L.S."/>
        </authorList>
    </citation>
    <scope>NUCLEOTIDE SEQUENCE [LARGE SCALE GENOMIC DNA]</scope>
    <source>
        <strain evidence="20">DSM 100970</strain>
    </source>
</reference>
<dbReference type="SMART" id="SM00851">
    <property type="entry name" value="MGS"/>
    <property type="match status" value="1"/>
</dbReference>
<dbReference type="InterPro" id="IPR013815">
    <property type="entry name" value="ATP_grasp_subdomain_1"/>
</dbReference>
<accession>A0A2I7N4C8</accession>
<comment type="catalytic activity">
    <reaction evidence="14">
        <text>hydrogencarbonate + L-glutamine + 2 ATP + H2O = carbamoyl phosphate + L-glutamate + 2 ADP + phosphate + 2 H(+)</text>
        <dbReference type="Rhea" id="RHEA:18633"/>
        <dbReference type="ChEBI" id="CHEBI:15377"/>
        <dbReference type="ChEBI" id="CHEBI:15378"/>
        <dbReference type="ChEBI" id="CHEBI:17544"/>
        <dbReference type="ChEBI" id="CHEBI:29985"/>
        <dbReference type="ChEBI" id="CHEBI:30616"/>
        <dbReference type="ChEBI" id="CHEBI:43474"/>
        <dbReference type="ChEBI" id="CHEBI:58228"/>
        <dbReference type="ChEBI" id="CHEBI:58359"/>
        <dbReference type="ChEBI" id="CHEBI:456216"/>
        <dbReference type="EC" id="6.3.5.5"/>
    </reaction>
</comment>
<dbReference type="FunFam" id="3.40.50.20:FF:000001">
    <property type="entry name" value="Carbamoyl-phosphate synthase large chain"/>
    <property type="match status" value="1"/>
</dbReference>
<dbReference type="Proteomes" id="UP000236655">
    <property type="component" value="Chromosome"/>
</dbReference>
<dbReference type="SUPFAM" id="SSF52440">
    <property type="entry name" value="PreATP-grasp domain"/>
    <property type="match status" value="2"/>
</dbReference>
<dbReference type="PROSITE" id="PS51855">
    <property type="entry name" value="MGS"/>
    <property type="match status" value="1"/>
</dbReference>
<dbReference type="SMART" id="SM01096">
    <property type="entry name" value="CPSase_L_D3"/>
    <property type="match status" value="1"/>
</dbReference>
<dbReference type="GO" id="GO:0004088">
    <property type="term" value="F:carbamoyl-phosphate synthase (glutamine-hydrolyzing) activity"/>
    <property type="evidence" value="ECO:0007669"/>
    <property type="project" value="UniProtKB-EC"/>
</dbReference>
<dbReference type="NCBIfam" id="NF009455">
    <property type="entry name" value="PRK12815.1"/>
    <property type="match status" value="1"/>
</dbReference>
<evidence type="ECO:0000256" key="9">
    <source>
        <dbReference type="ARBA" id="ARBA00022741"/>
    </source>
</evidence>
<evidence type="ECO:0000256" key="10">
    <source>
        <dbReference type="ARBA" id="ARBA00022840"/>
    </source>
</evidence>
<dbReference type="FunFam" id="3.30.470.20:FF:000001">
    <property type="entry name" value="Carbamoyl-phosphate synthase large chain"/>
    <property type="match status" value="1"/>
</dbReference>
<dbReference type="SUPFAM" id="SSF56059">
    <property type="entry name" value="Glutathione synthetase ATP-binding domain-like"/>
    <property type="match status" value="2"/>
</dbReference>
<dbReference type="OrthoDB" id="9804197at2"/>
<dbReference type="Gene3D" id="3.30.470.20">
    <property type="entry name" value="ATP-grasp fold, B domain"/>
    <property type="match status" value="2"/>
</dbReference>
<evidence type="ECO:0000256" key="13">
    <source>
        <dbReference type="ARBA" id="ARBA00047359"/>
    </source>
</evidence>
<dbReference type="Pfam" id="PF02142">
    <property type="entry name" value="MGS"/>
    <property type="match status" value="1"/>
</dbReference>
<dbReference type="InterPro" id="IPR036897">
    <property type="entry name" value="CarbamoylP_synth_lsu_oligo_sf"/>
</dbReference>
<dbReference type="SUPFAM" id="SSF52335">
    <property type="entry name" value="Methylglyoxal synthase-like"/>
    <property type="match status" value="1"/>
</dbReference>
<evidence type="ECO:0000256" key="1">
    <source>
        <dbReference type="ARBA" id="ARBA00005077"/>
    </source>
</evidence>
<dbReference type="GO" id="GO:0005524">
    <property type="term" value="F:ATP binding"/>
    <property type="evidence" value="ECO:0007669"/>
    <property type="project" value="UniProtKB-UniRule"/>
</dbReference>
<dbReference type="PANTHER" id="PTHR11405">
    <property type="entry name" value="CARBAMOYLTRANSFERASE FAMILY MEMBER"/>
    <property type="match status" value="1"/>
</dbReference>
<organism evidence="19 20">
    <name type="scientific">Aquella oligotrophica</name>
    <dbReference type="NCBI Taxonomy" id="2067065"/>
    <lineage>
        <taxon>Bacteria</taxon>
        <taxon>Pseudomonadati</taxon>
        <taxon>Pseudomonadota</taxon>
        <taxon>Betaproteobacteria</taxon>
        <taxon>Neisseriales</taxon>
        <taxon>Neisseriaceae</taxon>
        <taxon>Aquella</taxon>
    </lineage>
</organism>
<evidence type="ECO:0000256" key="12">
    <source>
        <dbReference type="ARBA" id="ARBA00044063"/>
    </source>
</evidence>
<evidence type="ECO:0000259" key="17">
    <source>
        <dbReference type="PROSITE" id="PS50975"/>
    </source>
</evidence>
<dbReference type="Gene3D" id="3.30.1490.20">
    <property type="entry name" value="ATP-grasp fold, A domain"/>
    <property type="match status" value="1"/>
</dbReference>
<keyword evidence="10 16" id="KW-0067">ATP-binding</keyword>
<comment type="catalytic activity">
    <reaction evidence="13">
        <text>hydrogencarbonate + NH4(+) + 2 ATP = carbamoyl phosphate + 2 ADP + phosphate + 2 H(+)</text>
        <dbReference type="Rhea" id="RHEA:18029"/>
        <dbReference type="ChEBI" id="CHEBI:15378"/>
        <dbReference type="ChEBI" id="CHEBI:17544"/>
        <dbReference type="ChEBI" id="CHEBI:28938"/>
        <dbReference type="ChEBI" id="CHEBI:30616"/>
        <dbReference type="ChEBI" id="CHEBI:43474"/>
        <dbReference type="ChEBI" id="CHEBI:58228"/>
        <dbReference type="ChEBI" id="CHEBI:456216"/>
        <dbReference type="EC" id="6.3.4.16"/>
    </reaction>
</comment>
<feature type="domain" description="ATP-grasp" evidence="17">
    <location>
        <begin position="130"/>
        <end position="322"/>
    </location>
</feature>
<dbReference type="GO" id="GO:0005737">
    <property type="term" value="C:cytoplasm"/>
    <property type="evidence" value="ECO:0007669"/>
    <property type="project" value="TreeGrafter"/>
</dbReference>
<dbReference type="PROSITE" id="PS00866">
    <property type="entry name" value="CPSASE_1"/>
    <property type="match status" value="2"/>
</dbReference>
<dbReference type="GO" id="GO:0006541">
    <property type="term" value="P:glutamine metabolic process"/>
    <property type="evidence" value="ECO:0007669"/>
    <property type="project" value="TreeGrafter"/>
</dbReference>
<proteinExistence type="inferred from homology"/>
<evidence type="ECO:0000313" key="19">
    <source>
        <dbReference type="EMBL" id="AUR51278.1"/>
    </source>
</evidence>
<comment type="pathway">
    <text evidence="1">Amino-acid biosynthesis; L-arginine biosynthesis; carbamoyl phosphate from bicarbonate: step 1/1.</text>
</comment>
<evidence type="ECO:0000256" key="4">
    <source>
        <dbReference type="ARBA" id="ARBA00022571"/>
    </source>
</evidence>
<dbReference type="InterPro" id="IPR005479">
    <property type="entry name" value="CPAse_ATP-bd"/>
</dbReference>
<gene>
    <name evidence="19" type="ORF">CUN60_02835</name>
</gene>
<dbReference type="EC" id="6.3.4.16" evidence="12"/>
<evidence type="ECO:0000256" key="5">
    <source>
        <dbReference type="ARBA" id="ARBA00022598"/>
    </source>
</evidence>
<evidence type="ECO:0000256" key="15">
    <source>
        <dbReference type="ARBA" id="ARBA00074189"/>
    </source>
</evidence>
<dbReference type="Pfam" id="PF02786">
    <property type="entry name" value="CPSase_L_D2"/>
    <property type="match status" value="2"/>
</dbReference>
<dbReference type="InterPro" id="IPR058047">
    <property type="entry name" value="CPSase_preATP-grasp"/>
</dbReference>
<dbReference type="InterPro" id="IPR011761">
    <property type="entry name" value="ATP-grasp"/>
</dbReference>
<dbReference type="Pfam" id="PF25596">
    <property type="entry name" value="CPSase_L_D1"/>
    <property type="match status" value="2"/>
</dbReference>
<dbReference type="EMBL" id="CP024847">
    <property type="protein sequence ID" value="AUR51278.1"/>
    <property type="molecule type" value="Genomic_DNA"/>
</dbReference>
<comment type="similarity">
    <text evidence="2">Belongs to the CarB family.</text>
</comment>
<keyword evidence="8" id="KW-0677">Repeat</keyword>
<evidence type="ECO:0000256" key="16">
    <source>
        <dbReference type="PROSITE-ProRule" id="PRU00409"/>
    </source>
</evidence>
<keyword evidence="20" id="KW-1185">Reference proteome</keyword>
<evidence type="ECO:0000256" key="3">
    <source>
        <dbReference type="ARBA" id="ARBA00012738"/>
    </source>
</evidence>
<evidence type="ECO:0000256" key="14">
    <source>
        <dbReference type="ARBA" id="ARBA00048816"/>
    </source>
</evidence>
<dbReference type="AlphaFoldDB" id="A0A2I7N4C8"/>
<dbReference type="GO" id="GO:0046872">
    <property type="term" value="F:metal ion binding"/>
    <property type="evidence" value="ECO:0007669"/>
    <property type="project" value="UniProtKB-KW"/>
</dbReference>
<feature type="domain" description="ATP-grasp" evidence="17">
    <location>
        <begin position="664"/>
        <end position="854"/>
    </location>
</feature>
<protein>
    <recommendedName>
        <fullName evidence="15">Carbamoyl phosphate synthase arginine-specific large chain</fullName>
        <ecNumber evidence="12">6.3.4.16</ecNumber>
        <ecNumber evidence="3">6.3.5.5</ecNumber>
    </recommendedName>
</protein>
<keyword evidence="5" id="KW-0436">Ligase</keyword>
<sequence>MGNMKNILLIGSGGLRVGQAGEFDYSGSQAIKAFKSEGHRVILINPNIATVQTDESMADKTYLLPLTLAEVTSIIETENIQLLALSFGGQTALNLGVELADSGILDKYNIQILGSPIASIKATEDRDLFKATLENKQIKTPLSKAANSLEEAITNAGIIGYPLMLRSAFSLGGLGSGKVSSEEELITKVTQALAVTPQVLLEEYLTGWKEFEYEIVRDMEGNALTICNMENLDPMGIHTGESIVIAPAQTLTNNEHQQLRDVALKCAELFGIIGECNIQFAVNPQNGDYRVIEMNPRLSRSSALASKATGYPLAFVAAKLCLGLPLYKIENSLTESTSAYFEPALDYVVVKIPRWDTHKMPAADRKIGSEMKSVGEVMGIGRSFAEALQKAVQMLNIGASCLHDYPFGDAVSLENEIEFATDRRIFALYKWFFAGGTVTKAHTLSHIDPWFLNGIAAIANFTKDLANLSLNYEVLLAAKQFGLSDKVIGEIHNLTENEIRELRYGYGIIPVVKQIDTVAGEMAAKSNYLYLTYHGTHHDLSASKEHICILGSGPYSIGSSVEFDWCTVNLARSLRQKGKQIIIINSNPETVSTDYDESERLYFEPLSFERVADILDFENPTATIVCAGGQIANNLAPKLAEFNYKILGTPANKILQAENRQEFATMLASCQINQPHWANANSLEEIRSFINTHAYPLIVRPSFVLSGSAMKVIDNDNELIAYLTKNKVSTDNSAVISQFIKDGKEIEVDGVCQHGEIIFLAIAEHVENVGVHSGDATIIYPAQSLATEIMTKIQEISIKIAAKLTLHGPFNMQLILKDDDLLVIECNVRASRSLPFIAKVSGVNLVSLIADILLEKKVAALNHTPEQIGVKCPVFSYNRFKGADPVSQVEMAATGEVACIGDNLATTFFKSWIASGQNINSNKLLIQLPEYILNKETLANLEKLLGLGWEISSYCNTYQLLTDNGIKVKHHVRDTIKPAIAKQEFGLIINIPENNYNASNNLDEYMIRRSAIDYHVPLISNAQVGKLMLDYLANQ</sequence>
<dbReference type="FunFam" id="3.40.50.20:FF:000002">
    <property type="entry name" value="Carbamoyl-phosphate synthase large chain"/>
    <property type="match status" value="1"/>
</dbReference>
<dbReference type="InterPro" id="IPR006275">
    <property type="entry name" value="CPSase_lsu"/>
</dbReference>
<evidence type="ECO:0000256" key="8">
    <source>
        <dbReference type="ARBA" id="ARBA00022737"/>
    </source>
</evidence>
<dbReference type="InterPro" id="IPR036914">
    <property type="entry name" value="MGS-like_dom_sf"/>
</dbReference>
<dbReference type="PROSITE" id="PS00867">
    <property type="entry name" value="CPSASE_2"/>
    <property type="match status" value="2"/>
</dbReference>
<evidence type="ECO:0000256" key="2">
    <source>
        <dbReference type="ARBA" id="ARBA00009799"/>
    </source>
</evidence>
<evidence type="ECO:0000313" key="20">
    <source>
        <dbReference type="Proteomes" id="UP000236655"/>
    </source>
</evidence>
<evidence type="ECO:0000256" key="11">
    <source>
        <dbReference type="ARBA" id="ARBA00023211"/>
    </source>
</evidence>
<dbReference type="NCBIfam" id="TIGR01369">
    <property type="entry name" value="CPSaseII_lrg"/>
    <property type="match status" value="1"/>
</dbReference>
<dbReference type="InterPro" id="IPR005480">
    <property type="entry name" value="CPSase_lsu_oligo"/>
</dbReference>
<evidence type="ECO:0000256" key="6">
    <source>
        <dbReference type="ARBA" id="ARBA00022605"/>
    </source>
</evidence>
<dbReference type="SUPFAM" id="SSF48108">
    <property type="entry name" value="Carbamoyl phosphate synthetase, large subunit connection domain"/>
    <property type="match status" value="1"/>
</dbReference>
<dbReference type="PANTHER" id="PTHR11405:SF53">
    <property type="entry name" value="CARBAMOYL-PHOSPHATE SYNTHASE [AMMONIA], MITOCHONDRIAL"/>
    <property type="match status" value="1"/>
</dbReference>
<keyword evidence="4" id="KW-0055">Arginine biosynthesis</keyword>
<dbReference type="FunFam" id="3.30.470.20:FF:000026">
    <property type="entry name" value="Carbamoyl-phosphate synthase large chain"/>
    <property type="match status" value="1"/>
</dbReference>
<dbReference type="KEGG" id="nba:CUN60_02835"/>
<dbReference type="Gene3D" id="3.40.50.1380">
    <property type="entry name" value="Methylglyoxal synthase-like domain"/>
    <property type="match status" value="1"/>
</dbReference>
<keyword evidence="6" id="KW-0028">Amino-acid biosynthesis</keyword>
<name>A0A2I7N4C8_9NEIS</name>
<dbReference type="Pfam" id="PF02787">
    <property type="entry name" value="CPSase_L_D3"/>
    <property type="match status" value="1"/>
</dbReference>
<dbReference type="EC" id="6.3.5.5" evidence="3"/>
<dbReference type="NCBIfam" id="NF003671">
    <property type="entry name" value="PRK05294.1"/>
    <property type="match status" value="1"/>
</dbReference>
<dbReference type="InterPro" id="IPR005483">
    <property type="entry name" value="CPSase_dom"/>
</dbReference>
<dbReference type="PROSITE" id="PS50975">
    <property type="entry name" value="ATP_GRASP"/>
    <property type="match status" value="2"/>
</dbReference>
<dbReference type="Gene3D" id="1.10.1030.10">
    <property type="entry name" value="Carbamoyl-phosphate synthetase, large subunit oligomerisation domain"/>
    <property type="match status" value="1"/>
</dbReference>
<dbReference type="InterPro" id="IPR011607">
    <property type="entry name" value="MGS-like_dom"/>
</dbReference>
<dbReference type="InterPro" id="IPR016185">
    <property type="entry name" value="PreATP-grasp_dom_sf"/>
</dbReference>
<dbReference type="Gene3D" id="3.40.50.20">
    <property type="match status" value="2"/>
</dbReference>
<evidence type="ECO:0000256" key="7">
    <source>
        <dbReference type="ARBA" id="ARBA00022723"/>
    </source>
</evidence>
<keyword evidence="11" id="KW-0464">Manganese</keyword>
<keyword evidence="7" id="KW-0479">Metal-binding</keyword>